<accession>A0ABD0M8V0</accession>
<dbReference type="AlphaFoldDB" id="A0ABD0M8V0"/>
<comment type="caution">
    <text evidence="1">The sequence shown here is derived from an EMBL/GenBank/DDBJ whole genome shotgun (WGS) entry which is preliminary data.</text>
</comment>
<reference evidence="1 2" key="1">
    <citation type="journal article" date="2023" name="Sci. Data">
        <title>Genome assembly of the Korean intertidal mud-creeper Batillaria attramentaria.</title>
        <authorList>
            <person name="Patra A.K."/>
            <person name="Ho P.T."/>
            <person name="Jun S."/>
            <person name="Lee S.J."/>
            <person name="Kim Y."/>
            <person name="Won Y.J."/>
        </authorList>
    </citation>
    <scope>NUCLEOTIDE SEQUENCE [LARGE SCALE GENOMIC DNA]</scope>
    <source>
        <strain evidence="1">Wonlab-2016</strain>
    </source>
</reference>
<sequence length="87" mass="9921">MHVTESCRFHKLPDASSLQQERYMYLQLSTATATDGDAGRKKWTLAWLRPLPGLTAPSSTKRDLSHYESTARDVHFEPSRFAWVPSV</sequence>
<dbReference type="Proteomes" id="UP001519460">
    <property type="component" value="Unassembled WGS sequence"/>
</dbReference>
<proteinExistence type="predicted"/>
<organism evidence="1 2">
    <name type="scientific">Batillaria attramentaria</name>
    <dbReference type="NCBI Taxonomy" id="370345"/>
    <lineage>
        <taxon>Eukaryota</taxon>
        <taxon>Metazoa</taxon>
        <taxon>Spiralia</taxon>
        <taxon>Lophotrochozoa</taxon>
        <taxon>Mollusca</taxon>
        <taxon>Gastropoda</taxon>
        <taxon>Caenogastropoda</taxon>
        <taxon>Sorbeoconcha</taxon>
        <taxon>Cerithioidea</taxon>
        <taxon>Batillariidae</taxon>
        <taxon>Batillaria</taxon>
    </lineage>
</organism>
<protein>
    <submittedName>
        <fullName evidence="1">Uncharacterized protein</fullName>
    </submittedName>
</protein>
<dbReference type="EMBL" id="JACVVK020000002">
    <property type="protein sequence ID" value="KAK7508157.1"/>
    <property type="molecule type" value="Genomic_DNA"/>
</dbReference>
<evidence type="ECO:0000313" key="1">
    <source>
        <dbReference type="EMBL" id="KAK7508157.1"/>
    </source>
</evidence>
<keyword evidence="2" id="KW-1185">Reference proteome</keyword>
<name>A0ABD0M8V0_9CAEN</name>
<gene>
    <name evidence="1" type="ORF">BaRGS_00000396</name>
</gene>
<evidence type="ECO:0000313" key="2">
    <source>
        <dbReference type="Proteomes" id="UP001519460"/>
    </source>
</evidence>